<dbReference type="Gene3D" id="1.10.3210.10">
    <property type="entry name" value="Hypothetical protein af1432"/>
    <property type="match status" value="1"/>
</dbReference>
<keyword evidence="2" id="KW-1185">Reference proteome</keyword>
<reference evidence="1 2" key="1">
    <citation type="submission" date="2009-10" db="EMBL/GenBank/DDBJ databases">
        <authorList>
            <person name="Harkins D.M."/>
            <person name="Madupu R."/>
            <person name="Durkin A.S."/>
            <person name="Torralba M."/>
            <person name="Methe B."/>
            <person name="Sutton G.G."/>
            <person name="Strausberg R.L."/>
            <person name="Nelson K.E."/>
        </authorList>
    </citation>
    <scope>NUCLEOTIDE SEQUENCE [LARGE SCALE GENOMIC DNA]</scope>
    <source>
        <strain evidence="1 2">F0264</strain>
    </source>
</reference>
<accession>D0GMR7</accession>
<organism evidence="1 2">
    <name type="scientific">Pseudoleptotrichia goodfellowii F0264</name>
    <dbReference type="NCBI Taxonomy" id="596323"/>
    <lineage>
        <taxon>Bacteria</taxon>
        <taxon>Fusobacteriati</taxon>
        <taxon>Fusobacteriota</taxon>
        <taxon>Fusobacteriia</taxon>
        <taxon>Fusobacteriales</taxon>
        <taxon>Leptotrichiaceae</taxon>
        <taxon>Pseudoleptotrichia</taxon>
    </lineage>
</organism>
<dbReference type="SUPFAM" id="SSF109604">
    <property type="entry name" value="HD-domain/PDEase-like"/>
    <property type="match status" value="1"/>
</dbReference>
<evidence type="ECO:0000313" key="2">
    <source>
        <dbReference type="Proteomes" id="UP000004226"/>
    </source>
</evidence>
<dbReference type="RefSeq" id="WP_006807777.1">
    <property type="nucleotide sequence ID" value="NZ_ADAD01000147.1"/>
</dbReference>
<evidence type="ECO:0008006" key="3">
    <source>
        <dbReference type="Google" id="ProtNLM"/>
    </source>
</evidence>
<sequence>MQLIKAFILCIIKHWKQKDKAGKRYVYHPIYVMLNVKGYKEKVVALLHDIVEDTDVTIDKLKKAGFSKEIVKAVEVITKKKNQEYFRYLTKVKNNKIAKSVKIEDLKHNMNLKRIKNISGKDYKRFEKYKEALKILEN</sequence>
<proteinExistence type="predicted"/>
<dbReference type="AlphaFoldDB" id="D0GMR7"/>
<protein>
    <recommendedName>
        <fullName evidence="3">HD domain protein</fullName>
    </recommendedName>
</protein>
<evidence type="ECO:0000313" key="1">
    <source>
        <dbReference type="EMBL" id="EEY34600.1"/>
    </source>
</evidence>
<comment type="caution">
    <text evidence="1">The sequence shown here is derived from an EMBL/GenBank/DDBJ whole genome shotgun (WGS) entry which is preliminary data.</text>
</comment>
<gene>
    <name evidence="1" type="ORF">HMPREF0554_0160</name>
</gene>
<dbReference type="eggNOG" id="COG0317">
    <property type="taxonomic scope" value="Bacteria"/>
</dbReference>
<dbReference type="Proteomes" id="UP000004226">
    <property type="component" value="Unassembled WGS sequence"/>
</dbReference>
<name>D0GMR7_9FUSO</name>
<dbReference type="EMBL" id="ADAD01000147">
    <property type="protein sequence ID" value="EEY34600.1"/>
    <property type="molecule type" value="Genomic_DNA"/>
</dbReference>